<evidence type="ECO:0000313" key="5">
    <source>
        <dbReference type="Proteomes" id="UP000244089"/>
    </source>
</evidence>
<keyword evidence="1" id="KW-0378">Hydrolase</keyword>
<evidence type="ECO:0000256" key="1">
    <source>
        <dbReference type="ARBA" id="ARBA00022801"/>
    </source>
</evidence>
<dbReference type="InterPro" id="IPR001932">
    <property type="entry name" value="PPM-type_phosphatase-like_dom"/>
</dbReference>
<evidence type="ECO:0000313" key="4">
    <source>
        <dbReference type="EMBL" id="PTV93533.1"/>
    </source>
</evidence>
<organism evidence="4 5">
    <name type="scientific">Halanaerobium saccharolyticum</name>
    <dbReference type="NCBI Taxonomy" id="43595"/>
    <lineage>
        <taxon>Bacteria</taxon>
        <taxon>Bacillati</taxon>
        <taxon>Bacillota</taxon>
        <taxon>Clostridia</taxon>
        <taxon>Halanaerobiales</taxon>
        <taxon>Halanaerobiaceae</taxon>
        <taxon>Halanaerobium</taxon>
    </lineage>
</organism>
<accession>A0A2T5RG82</accession>
<feature type="domain" description="PPM-type phosphatase" evidence="3">
    <location>
        <begin position="81"/>
        <end position="313"/>
    </location>
</feature>
<dbReference type="GO" id="GO:0016791">
    <property type="term" value="F:phosphatase activity"/>
    <property type="evidence" value="ECO:0007669"/>
    <property type="project" value="TreeGrafter"/>
</dbReference>
<dbReference type="RefSeq" id="WP_181248222.1">
    <property type="nucleotide sequence ID" value="NZ_QAXS01000039.1"/>
</dbReference>
<dbReference type="PANTHER" id="PTHR43156:SF2">
    <property type="entry name" value="STAGE II SPORULATION PROTEIN E"/>
    <property type="match status" value="1"/>
</dbReference>
<reference evidence="4 5" key="1">
    <citation type="submission" date="2018-04" db="EMBL/GenBank/DDBJ databases">
        <title>Subsurface microbial communities from deep shales in Ohio and West Virginia, USA.</title>
        <authorList>
            <person name="Wrighton K."/>
        </authorList>
    </citation>
    <scope>NUCLEOTIDE SEQUENCE [LARGE SCALE GENOMIC DNA]</scope>
    <source>
        <strain evidence="4 5">WC1</strain>
    </source>
</reference>
<evidence type="ECO:0000259" key="3">
    <source>
        <dbReference type="SMART" id="SM00331"/>
    </source>
</evidence>
<protein>
    <submittedName>
        <fullName evidence="4">Sigma-B regulation protein RsbU (Phosphoserine phosphatase)</fullName>
    </submittedName>
</protein>
<dbReference type="Pfam" id="PF07228">
    <property type="entry name" value="SpoIIE"/>
    <property type="match status" value="1"/>
</dbReference>
<dbReference type="InterPro" id="IPR052016">
    <property type="entry name" value="Bact_Sigma-Reg"/>
</dbReference>
<dbReference type="Gene3D" id="3.60.40.10">
    <property type="entry name" value="PPM-type phosphatase domain"/>
    <property type="match status" value="1"/>
</dbReference>
<dbReference type="PANTHER" id="PTHR43156">
    <property type="entry name" value="STAGE II SPORULATION PROTEIN E-RELATED"/>
    <property type="match status" value="1"/>
</dbReference>
<comment type="caution">
    <text evidence="4">The sequence shown here is derived from an EMBL/GenBank/DDBJ whole genome shotgun (WGS) entry which is preliminary data.</text>
</comment>
<dbReference type="SMART" id="SM00331">
    <property type="entry name" value="PP2C_SIG"/>
    <property type="match status" value="1"/>
</dbReference>
<sequence length="445" mass="51902">MNQSLLLLILFLLAALILYLAAKLYFLKKEFKWLELEQENNSQLLNKKELKIKELERNIKVKLEKARNIHQRMLPDRLAEPADYFISDYYQPAEYIGGDYYNIFKIDHGAMDPFFDQYLLYFFDVSGHGIDSTLLSIFVNDSIENYFKLRHSPGEKISTRELMNYIDQRYQKEDFPDDYLVCLFIAVLDRKKNTLSYSSGGFQYPIYKLANQESLEEINIGGLPISTALGALKDSRQEKTVDFKKNTTLFLSTDGLLEQSSGSEIYFQQLQQILKKYKFLPAPFLKDLIRSDFYNFTGDNQGSDDITFLVIDRPQGELINLHLSRENAEGKKLEIMEFINQNSWSNHSQLGTLKDIILSQLENLNSELKIKALNNQQLLIFSLENSEVGWESLINNFPELTSITEKDLNLAHNQLEDILFSREEIYFSSSKDRIYFMLLKKENLN</sequence>
<keyword evidence="2" id="KW-0175">Coiled coil</keyword>
<proteinExistence type="predicted"/>
<gene>
    <name evidence="4" type="ORF">C8C76_1396</name>
</gene>
<dbReference type="EMBL" id="QAXS01000039">
    <property type="protein sequence ID" value="PTV93533.1"/>
    <property type="molecule type" value="Genomic_DNA"/>
</dbReference>
<dbReference type="AlphaFoldDB" id="A0A2T5RG82"/>
<dbReference type="Proteomes" id="UP000244089">
    <property type="component" value="Unassembled WGS sequence"/>
</dbReference>
<dbReference type="InterPro" id="IPR036457">
    <property type="entry name" value="PPM-type-like_dom_sf"/>
</dbReference>
<name>A0A2T5RG82_9FIRM</name>
<feature type="coiled-coil region" evidence="2">
    <location>
        <begin position="38"/>
        <end position="72"/>
    </location>
</feature>
<evidence type="ECO:0000256" key="2">
    <source>
        <dbReference type="SAM" id="Coils"/>
    </source>
</evidence>